<dbReference type="PANTHER" id="PTHR30203">
    <property type="entry name" value="OUTER MEMBRANE CATION EFFLUX PROTEIN"/>
    <property type="match status" value="1"/>
</dbReference>
<organism evidence="2 3">
    <name type="scientific">Sphingobacterium suaedae</name>
    <dbReference type="NCBI Taxonomy" id="1686402"/>
    <lineage>
        <taxon>Bacteria</taxon>
        <taxon>Pseudomonadati</taxon>
        <taxon>Bacteroidota</taxon>
        <taxon>Sphingobacteriia</taxon>
        <taxon>Sphingobacteriales</taxon>
        <taxon>Sphingobacteriaceae</taxon>
        <taxon>Sphingobacterium</taxon>
    </lineage>
</organism>
<evidence type="ECO:0000313" key="3">
    <source>
        <dbReference type="Proteomes" id="UP001597545"/>
    </source>
</evidence>
<sequence>MWNTLSVQAQPYGLKELEQQFLAYNYRLIAARYEIGRAEAEVVQERLWPNPGFGVSEFNLWANHTSENLPPLIGNYGGKQQISVELEQLVETAGKRKKRIAIKRFEQRMAVYEFEELVRELKKELRQTYYHVSSKKHSQQQLRTIVSLFEQLALQYQRQSQEQNVSLADYRRVQAELLRLRKELLTLDDEMAFSLHTLRLLTQLDDLSLDQLKDWNAFESRIVQVPADLISLALEQNVGLKQQATRVEKAEATLKLEQANRKPDLTLQLGYDRGGNIMQDFVGLGVSLDLPLFNRNKGHIQAARYAVRASHAERSSLQWTLESTIRQQRDQLLRYERMLADWTPEILEEQRIMIDNYRKHLQLKQITLLEFVDFVQAVREAQEASFEIWDTYNNTFEELQYLVGIDF</sequence>
<name>A0ABW5KEQ3_9SPHI</name>
<protein>
    <submittedName>
        <fullName evidence="2">TolC family protein</fullName>
    </submittedName>
</protein>
<dbReference type="SUPFAM" id="SSF56954">
    <property type="entry name" value="Outer membrane efflux proteins (OEP)"/>
    <property type="match status" value="1"/>
</dbReference>
<evidence type="ECO:0000256" key="1">
    <source>
        <dbReference type="ARBA" id="ARBA00007613"/>
    </source>
</evidence>
<comment type="caution">
    <text evidence="2">The sequence shown here is derived from an EMBL/GenBank/DDBJ whole genome shotgun (WGS) entry which is preliminary data.</text>
</comment>
<reference evidence="3" key="1">
    <citation type="journal article" date="2019" name="Int. J. Syst. Evol. Microbiol.">
        <title>The Global Catalogue of Microorganisms (GCM) 10K type strain sequencing project: providing services to taxonomists for standard genome sequencing and annotation.</title>
        <authorList>
            <consortium name="The Broad Institute Genomics Platform"/>
            <consortium name="The Broad Institute Genome Sequencing Center for Infectious Disease"/>
            <person name="Wu L."/>
            <person name="Ma J."/>
        </authorList>
    </citation>
    <scope>NUCLEOTIDE SEQUENCE [LARGE SCALE GENOMIC DNA]</scope>
    <source>
        <strain evidence="3">KCTC 42662</strain>
    </source>
</reference>
<dbReference type="EMBL" id="JBHULR010000001">
    <property type="protein sequence ID" value="MFD2546295.1"/>
    <property type="molecule type" value="Genomic_DNA"/>
</dbReference>
<accession>A0ABW5KEQ3</accession>
<dbReference type="InterPro" id="IPR003423">
    <property type="entry name" value="OMP_efflux"/>
</dbReference>
<dbReference type="PANTHER" id="PTHR30203:SF23">
    <property type="entry name" value="OUTER MEMBRANE EFFLUX PROTEIN"/>
    <property type="match status" value="1"/>
</dbReference>
<dbReference type="InterPro" id="IPR010131">
    <property type="entry name" value="MdtP/NodT-like"/>
</dbReference>
<evidence type="ECO:0000313" key="2">
    <source>
        <dbReference type="EMBL" id="MFD2546295.1"/>
    </source>
</evidence>
<dbReference type="Gene3D" id="1.20.1600.10">
    <property type="entry name" value="Outer membrane efflux proteins (OEP)"/>
    <property type="match status" value="1"/>
</dbReference>
<dbReference type="RefSeq" id="WP_380899943.1">
    <property type="nucleotide sequence ID" value="NZ_JBHUEG010000002.1"/>
</dbReference>
<comment type="similarity">
    <text evidence="1">Belongs to the outer membrane factor (OMF) (TC 1.B.17) family.</text>
</comment>
<gene>
    <name evidence="2" type="ORF">ACFSR5_01410</name>
</gene>
<proteinExistence type="inferred from homology"/>
<dbReference type="Proteomes" id="UP001597545">
    <property type="component" value="Unassembled WGS sequence"/>
</dbReference>
<dbReference type="Pfam" id="PF02321">
    <property type="entry name" value="OEP"/>
    <property type="match status" value="2"/>
</dbReference>
<keyword evidence="3" id="KW-1185">Reference proteome</keyword>